<protein>
    <submittedName>
        <fullName evidence="1">Uncharacterized protein</fullName>
    </submittedName>
</protein>
<dbReference type="EMBL" id="JXTC01000689">
    <property type="protein sequence ID" value="PON40410.1"/>
    <property type="molecule type" value="Genomic_DNA"/>
</dbReference>
<organism evidence="1 2">
    <name type="scientific">Trema orientale</name>
    <name type="common">Charcoal tree</name>
    <name type="synonym">Celtis orientalis</name>
    <dbReference type="NCBI Taxonomy" id="63057"/>
    <lineage>
        <taxon>Eukaryota</taxon>
        <taxon>Viridiplantae</taxon>
        <taxon>Streptophyta</taxon>
        <taxon>Embryophyta</taxon>
        <taxon>Tracheophyta</taxon>
        <taxon>Spermatophyta</taxon>
        <taxon>Magnoliopsida</taxon>
        <taxon>eudicotyledons</taxon>
        <taxon>Gunneridae</taxon>
        <taxon>Pentapetalae</taxon>
        <taxon>rosids</taxon>
        <taxon>fabids</taxon>
        <taxon>Rosales</taxon>
        <taxon>Cannabaceae</taxon>
        <taxon>Trema</taxon>
    </lineage>
</organism>
<evidence type="ECO:0000313" key="1">
    <source>
        <dbReference type="EMBL" id="PON40410.1"/>
    </source>
</evidence>
<sequence>MARQRHHQVAVALLQRHYKDAMAPRNWHYSATTWVQKIFFRSFFDLFKAYGLSLWVELSRFRLNSKSSNLKLN</sequence>
<accession>A0A2P5AV23</accession>
<dbReference type="AlphaFoldDB" id="A0A2P5AV23"/>
<reference evidence="2" key="1">
    <citation type="submission" date="2016-06" db="EMBL/GenBank/DDBJ databases">
        <title>Parallel loss of symbiosis genes in relatives of nitrogen-fixing non-legume Parasponia.</title>
        <authorList>
            <person name="Van Velzen R."/>
            <person name="Holmer R."/>
            <person name="Bu F."/>
            <person name="Rutten L."/>
            <person name="Van Zeijl A."/>
            <person name="Liu W."/>
            <person name="Santuari L."/>
            <person name="Cao Q."/>
            <person name="Sharma T."/>
            <person name="Shen D."/>
            <person name="Roswanjaya Y."/>
            <person name="Wardhani T."/>
            <person name="Kalhor M.S."/>
            <person name="Jansen J."/>
            <person name="Van den Hoogen J."/>
            <person name="Gungor B."/>
            <person name="Hartog M."/>
            <person name="Hontelez J."/>
            <person name="Verver J."/>
            <person name="Yang W.-C."/>
            <person name="Schijlen E."/>
            <person name="Repin R."/>
            <person name="Schilthuizen M."/>
            <person name="Schranz E."/>
            <person name="Heidstra R."/>
            <person name="Miyata K."/>
            <person name="Fedorova E."/>
            <person name="Kohlen W."/>
            <person name="Bisseling T."/>
            <person name="Smit S."/>
            <person name="Geurts R."/>
        </authorList>
    </citation>
    <scope>NUCLEOTIDE SEQUENCE [LARGE SCALE GENOMIC DNA]</scope>
    <source>
        <strain evidence="2">cv. RG33-2</strain>
    </source>
</reference>
<evidence type="ECO:0000313" key="2">
    <source>
        <dbReference type="Proteomes" id="UP000237000"/>
    </source>
</evidence>
<name>A0A2P5AV23_TREOI</name>
<proteinExistence type="predicted"/>
<gene>
    <name evidence="1" type="ORF">TorRG33x02_340430</name>
</gene>
<dbReference type="InParanoid" id="A0A2P5AV23"/>
<dbReference type="Proteomes" id="UP000237000">
    <property type="component" value="Unassembled WGS sequence"/>
</dbReference>
<comment type="caution">
    <text evidence="1">The sequence shown here is derived from an EMBL/GenBank/DDBJ whole genome shotgun (WGS) entry which is preliminary data.</text>
</comment>
<keyword evidence="2" id="KW-1185">Reference proteome</keyword>